<evidence type="ECO:0000256" key="4">
    <source>
        <dbReference type="ARBA" id="ARBA00022833"/>
    </source>
</evidence>
<proteinExistence type="inferred from homology"/>
<dbReference type="InterPro" id="IPR013149">
    <property type="entry name" value="ADH-like_C"/>
</dbReference>
<comment type="similarity">
    <text evidence="2">Belongs to the zinc-containing alcohol dehydrogenase family.</text>
</comment>
<dbReference type="NCBIfam" id="TIGR02822">
    <property type="entry name" value="adh_fam_2"/>
    <property type="match status" value="1"/>
</dbReference>
<keyword evidence="3" id="KW-0479">Metal-binding</keyword>
<dbReference type="SUPFAM" id="SSF51735">
    <property type="entry name" value="NAD(P)-binding Rossmann-fold domains"/>
    <property type="match status" value="1"/>
</dbReference>
<dbReference type="STRING" id="454194.PYK22_00517"/>
<accession>A0A0B6WTH6</accession>
<dbReference type="EMBL" id="CBXV010000002">
    <property type="protein sequence ID" value="CDM64523.1"/>
    <property type="molecule type" value="Genomic_DNA"/>
</dbReference>
<evidence type="ECO:0000256" key="3">
    <source>
        <dbReference type="ARBA" id="ARBA00022723"/>
    </source>
</evidence>
<reference evidence="8 9" key="1">
    <citation type="submission" date="2013-12" db="EMBL/GenBank/DDBJ databases">
        <authorList>
            <person name="Stott M."/>
        </authorList>
    </citation>
    <scope>NUCLEOTIDE SEQUENCE [LARGE SCALE GENOMIC DNA]</scope>
    <source>
        <strain evidence="8 9">K22</strain>
    </source>
</reference>
<keyword evidence="9" id="KW-1185">Reference proteome</keyword>
<dbReference type="InterPro" id="IPR036291">
    <property type="entry name" value="NAD(P)-bd_dom_sf"/>
</dbReference>
<dbReference type="InterPro" id="IPR011032">
    <property type="entry name" value="GroES-like_sf"/>
</dbReference>
<dbReference type="SUPFAM" id="SSF50129">
    <property type="entry name" value="GroES-like"/>
    <property type="match status" value="1"/>
</dbReference>
<dbReference type="EC" id="1.1.1.1" evidence="8"/>
<evidence type="ECO:0000259" key="7">
    <source>
        <dbReference type="Pfam" id="PF08240"/>
    </source>
</evidence>
<evidence type="ECO:0000259" key="6">
    <source>
        <dbReference type="Pfam" id="PF00107"/>
    </source>
</evidence>
<dbReference type="PANTHER" id="PTHR42940:SF8">
    <property type="entry name" value="VACUOLAR PROTEIN SORTING-ASSOCIATED PROTEIN 11"/>
    <property type="match status" value="1"/>
</dbReference>
<dbReference type="Pfam" id="PF00107">
    <property type="entry name" value="ADH_zinc_N"/>
    <property type="match status" value="1"/>
</dbReference>
<protein>
    <submittedName>
        <fullName evidence="8">Zinc-binding alcohol dehydrogenase family protein</fullName>
        <ecNumber evidence="8">1.1.1.1</ecNumber>
    </submittedName>
</protein>
<feature type="domain" description="Alcohol dehydrogenase-like C-terminal" evidence="6">
    <location>
        <begin position="184"/>
        <end position="299"/>
    </location>
</feature>
<dbReference type="Pfam" id="PF08240">
    <property type="entry name" value="ADH_N"/>
    <property type="match status" value="1"/>
</dbReference>
<sequence length="337" mass="36288">MRAILLDQPAPIETRPLRIGEVPIPEPGEDEVLVQVSACAICRTDLHVVEGELPPRRSPIIPGHQIVGRVVACGERVANLERGARVGIAWLHRTCGLCRFCLANRENLCANAEFTGWSVNGGYAEYSVAPASFSYPIPDGFDDLQAAPLLCAGIIGYRALRLTGLDQHGWAGARLGIYGFGAAGHVCIQVARARGADVYVMTRDRDRHQKLAAELGAAWVGGAMDEPPIKLDAAIIFAPAGELVPIALKALDRGGTLVLGGIHMSPIPSLDYRLIYDERLIRSVANNTREDGREFLAEAARIPVRTQIRTFAFEEANEALIALKHDAIRGAGVIAIA</sequence>
<dbReference type="InterPro" id="IPR014187">
    <property type="entry name" value="ADH_Zn_typ-2"/>
</dbReference>
<dbReference type="PANTHER" id="PTHR42940">
    <property type="entry name" value="ALCOHOL DEHYDROGENASE 1-RELATED"/>
    <property type="match status" value="1"/>
</dbReference>
<comment type="cofactor">
    <cofactor evidence="1">
        <name>Zn(2+)</name>
        <dbReference type="ChEBI" id="CHEBI:29105"/>
    </cofactor>
</comment>
<dbReference type="CDD" id="cd08298">
    <property type="entry name" value="CAD2"/>
    <property type="match status" value="1"/>
</dbReference>
<dbReference type="Gene3D" id="3.40.50.720">
    <property type="entry name" value="NAD(P)-binding Rossmann-like Domain"/>
    <property type="match status" value="1"/>
</dbReference>
<feature type="domain" description="Alcohol dehydrogenase-like N-terminal" evidence="7">
    <location>
        <begin position="28"/>
        <end position="139"/>
    </location>
</feature>
<gene>
    <name evidence="8" type="ORF">PYK22_00517</name>
</gene>
<dbReference type="Proteomes" id="UP000031518">
    <property type="component" value="Unassembled WGS sequence"/>
</dbReference>
<organism evidence="8 9">
    <name type="scientific">Pyrinomonas methylaliphatogenes</name>
    <dbReference type="NCBI Taxonomy" id="454194"/>
    <lineage>
        <taxon>Bacteria</taxon>
        <taxon>Pseudomonadati</taxon>
        <taxon>Acidobacteriota</taxon>
        <taxon>Blastocatellia</taxon>
        <taxon>Blastocatellales</taxon>
        <taxon>Pyrinomonadaceae</taxon>
        <taxon>Pyrinomonas</taxon>
    </lineage>
</organism>
<dbReference type="RefSeq" id="WP_041974473.1">
    <property type="nucleotide sequence ID" value="NZ_CBXV010000002.1"/>
</dbReference>
<evidence type="ECO:0000256" key="1">
    <source>
        <dbReference type="ARBA" id="ARBA00001947"/>
    </source>
</evidence>
<keyword evidence="5 8" id="KW-0560">Oxidoreductase</keyword>
<keyword evidence="4" id="KW-0862">Zinc</keyword>
<evidence type="ECO:0000313" key="8">
    <source>
        <dbReference type="EMBL" id="CDM64523.1"/>
    </source>
</evidence>
<name>A0A0B6WTH6_9BACT</name>
<dbReference type="GO" id="GO:0004022">
    <property type="term" value="F:alcohol dehydrogenase (NAD+) activity"/>
    <property type="evidence" value="ECO:0007669"/>
    <property type="project" value="UniProtKB-EC"/>
</dbReference>
<evidence type="ECO:0000256" key="2">
    <source>
        <dbReference type="ARBA" id="ARBA00008072"/>
    </source>
</evidence>
<dbReference type="GO" id="GO:0046872">
    <property type="term" value="F:metal ion binding"/>
    <property type="evidence" value="ECO:0007669"/>
    <property type="project" value="UniProtKB-KW"/>
</dbReference>
<dbReference type="AlphaFoldDB" id="A0A0B6WTH6"/>
<reference evidence="8 9" key="2">
    <citation type="submission" date="2015-01" db="EMBL/GenBank/DDBJ databases">
        <title>Complete genome sequence of Pyrinomonas methylaliphatogenes type strain K22T.</title>
        <authorList>
            <person name="Lee K.C.Y."/>
            <person name="Power J.F."/>
            <person name="Dunfield P.F."/>
            <person name="Morgan X.C."/>
            <person name="Huttenhower C."/>
            <person name="Stott M.B."/>
        </authorList>
    </citation>
    <scope>NUCLEOTIDE SEQUENCE [LARGE SCALE GENOMIC DNA]</scope>
    <source>
        <strain evidence="8 9">K22</strain>
    </source>
</reference>
<dbReference type="Gene3D" id="3.90.180.10">
    <property type="entry name" value="Medium-chain alcohol dehydrogenases, catalytic domain"/>
    <property type="match status" value="1"/>
</dbReference>
<evidence type="ECO:0000313" key="9">
    <source>
        <dbReference type="Proteomes" id="UP000031518"/>
    </source>
</evidence>
<dbReference type="OrthoDB" id="9769198at2"/>
<dbReference type="GO" id="GO:0005737">
    <property type="term" value="C:cytoplasm"/>
    <property type="evidence" value="ECO:0007669"/>
    <property type="project" value="TreeGrafter"/>
</dbReference>
<dbReference type="InterPro" id="IPR013154">
    <property type="entry name" value="ADH-like_N"/>
</dbReference>
<evidence type="ECO:0000256" key="5">
    <source>
        <dbReference type="ARBA" id="ARBA00023002"/>
    </source>
</evidence>